<evidence type="ECO:0000256" key="2">
    <source>
        <dbReference type="SAM" id="SignalP"/>
    </source>
</evidence>
<organism evidence="4 5">
    <name type="scientific">Flavihumibacter solisilvae</name>
    <dbReference type="NCBI Taxonomy" id="1349421"/>
    <lineage>
        <taxon>Bacteria</taxon>
        <taxon>Pseudomonadati</taxon>
        <taxon>Bacteroidota</taxon>
        <taxon>Chitinophagia</taxon>
        <taxon>Chitinophagales</taxon>
        <taxon>Chitinophagaceae</taxon>
        <taxon>Flavihumibacter</taxon>
    </lineage>
</organism>
<name>A0A0C1IPM3_9BACT</name>
<evidence type="ECO:0000313" key="5">
    <source>
        <dbReference type="Proteomes" id="UP000031408"/>
    </source>
</evidence>
<dbReference type="SUPFAM" id="SSF53187">
    <property type="entry name" value="Zn-dependent exopeptidases"/>
    <property type="match status" value="1"/>
</dbReference>
<proteinExistence type="predicted"/>
<dbReference type="Gene3D" id="3.30.70.360">
    <property type="match status" value="1"/>
</dbReference>
<dbReference type="GO" id="GO:0005737">
    <property type="term" value="C:cytoplasm"/>
    <property type="evidence" value="ECO:0007669"/>
    <property type="project" value="TreeGrafter"/>
</dbReference>
<feature type="domain" description="Peptidase M20 dimerisation" evidence="3">
    <location>
        <begin position="216"/>
        <end position="304"/>
    </location>
</feature>
<evidence type="ECO:0000313" key="4">
    <source>
        <dbReference type="EMBL" id="KIC96175.1"/>
    </source>
</evidence>
<dbReference type="InterPro" id="IPR052030">
    <property type="entry name" value="Peptidase_M20/M20A_hydrolases"/>
</dbReference>
<dbReference type="EMBL" id="JSVC01000002">
    <property type="protein sequence ID" value="KIC96175.1"/>
    <property type="molecule type" value="Genomic_DNA"/>
</dbReference>
<dbReference type="Pfam" id="PF07687">
    <property type="entry name" value="M20_dimer"/>
    <property type="match status" value="1"/>
</dbReference>
<dbReference type="NCBIfam" id="TIGR01891">
    <property type="entry name" value="amidohydrolases"/>
    <property type="match status" value="1"/>
</dbReference>
<keyword evidence="1 4" id="KW-0378">Hydrolase</keyword>
<reference evidence="4 5" key="1">
    <citation type="submission" date="2014-11" db="EMBL/GenBank/DDBJ databases">
        <title>Genome sequence of Flavihumibacter solisilvae 3-3.</title>
        <authorList>
            <person name="Zhou G."/>
            <person name="Li M."/>
            <person name="Wang G."/>
        </authorList>
    </citation>
    <scope>NUCLEOTIDE SEQUENCE [LARGE SCALE GENOMIC DNA]</scope>
    <source>
        <strain evidence="4 5">3-3</strain>
    </source>
</reference>
<dbReference type="PIRSF" id="PIRSF037227">
    <property type="entry name" value="Aminobenzoyl-glu_utiliz_pB"/>
    <property type="match status" value="1"/>
</dbReference>
<accession>A0A0C1IPM3</accession>
<dbReference type="PANTHER" id="PTHR30575:SF0">
    <property type="entry name" value="XAA-ARG DIPEPTIDASE"/>
    <property type="match status" value="1"/>
</dbReference>
<dbReference type="Gene3D" id="3.40.630.10">
    <property type="entry name" value="Zn peptidases"/>
    <property type="match status" value="1"/>
</dbReference>
<dbReference type="GO" id="GO:0016805">
    <property type="term" value="F:dipeptidase activity"/>
    <property type="evidence" value="ECO:0007669"/>
    <property type="project" value="TreeGrafter"/>
</dbReference>
<dbReference type="InterPro" id="IPR036264">
    <property type="entry name" value="Bact_exopeptidase_dim_dom"/>
</dbReference>
<feature type="signal peptide" evidence="2">
    <location>
        <begin position="1"/>
        <end position="24"/>
    </location>
</feature>
<dbReference type="PANTHER" id="PTHR30575">
    <property type="entry name" value="PEPTIDASE M20"/>
    <property type="match status" value="1"/>
</dbReference>
<keyword evidence="5" id="KW-1185">Reference proteome</keyword>
<sequence length="488" mass="52891">MFKLVKLFSFVFLLLLGGSLFSQKKSSASASQQWKTRAQQELLNDYDKYKTIALQIWDYAEVGYKEVKSSALLQQTLKEAGFSVVAGVAEIPTAFVATYGSGEPVIGILAEFDALPGLSQQAVAEKLPIEGKEAGHACGHHLFGTASVAAGIELKKMIETYGWKGTVKVFGTPAEEGGSGKVYMVRAGLFRDVDVAIHWHPGDQNGTKFDGALANKSAKFRFYGQSAHASAAPEKGRSSLDAVEAMNFMVNMMREHIPSDARIHYVITNGGKAPNVVPDFAEVYYYVRHPNRKVVADLFERVVNASTGAATGTGTRTDYEIIGGTYDLLINNELAGIMQKNLVEIGGIQYTAEEKMFAEKIQGSLGFQAPPVSLAEKVKPLERLSNLSMGSTDVGDVSWNVPTVGMVAATWVPGTPAHSWQAVACGGTEIGTKAMMVAARAMTLTAIDLFHDNNLIQRAKAEFEKARGDNFRYAPLLGDRKPALNYRD</sequence>
<dbReference type="InterPro" id="IPR017439">
    <property type="entry name" value="Amidohydrolase"/>
</dbReference>
<gene>
    <name evidence="4" type="ORF">OI18_02375</name>
</gene>
<dbReference type="RefSeq" id="WP_039137069.1">
    <property type="nucleotide sequence ID" value="NZ_JSVC01000002.1"/>
</dbReference>
<dbReference type="OrthoDB" id="9781032at2"/>
<dbReference type="InterPro" id="IPR011650">
    <property type="entry name" value="Peptidase_M20_dimer"/>
</dbReference>
<dbReference type="GO" id="GO:0046657">
    <property type="term" value="P:folic acid catabolic process"/>
    <property type="evidence" value="ECO:0007669"/>
    <property type="project" value="TreeGrafter"/>
</dbReference>
<dbReference type="AlphaFoldDB" id="A0A0C1IPM3"/>
<dbReference type="FunFam" id="3.30.70.360:FF:000004">
    <property type="entry name" value="Peptidase M20 domain-containing protein 2"/>
    <property type="match status" value="1"/>
</dbReference>
<evidence type="ECO:0000259" key="3">
    <source>
        <dbReference type="Pfam" id="PF07687"/>
    </source>
</evidence>
<dbReference type="SUPFAM" id="SSF55031">
    <property type="entry name" value="Bacterial exopeptidase dimerisation domain"/>
    <property type="match status" value="1"/>
</dbReference>
<dbReference type="Proteomes" id="UP000031408">
    <property type="component" value="Unassembled WGS sequence"/>
</dbReference>
<dbReference type="InterPro" id="IPR002933">
    <property type="entry name" value="Peptidase_M20"/>
</dbReference>
<keyword evidence="2" id="KW-0732">Signal</keyword>
<feature type="chain" id="PRO_5002151780" evidence="2">
    <location>
        <begin position="25"/>
        <end position="488"/>
    </location>
</feature>
<dbReference type="InterPro" id="IPR017145">
    <property type="entry name" value="Aminobenzoyl-glu_utiliz_pB"/>
</dbReference>
<dbReference type="STRING" id="1349421.OI18_02375"/>
<evidence type="ECO:0000256" key="1">
    <source>
        <dbReference type="ARBA" id="ARBA00022801"/>
    </source>
</evidence>
<comment type="caution">
    <text evidence="4">The sequence shown here is derived from an EMBL/GenBank/DDBJ whole genome shotgun (WGS) entry which is preliminary data.</text>
</comment>
<dbReference type="GO" id="GO:0071713">
    <property type="term" value="F:para-aminobenzoyl-glutamate hydrolase activity"/>
    <property type="evidence" value="ECO:0007669"/>
    <property type="project" value="TreeGrafter"/>
</dbReference>
<dbReference type="Pfam" id="PF01546">
    <property type="entry name" value="Peptidase_M20"/>
    <property type="match status" value="1"/>
</dbReference>
<protein>
    <submittedName>
        <fullName evidence="4">Amidohydrolase</fullName>
    </submittedName>
</protein>